<feature type="signal peptide" evidence="9">
    <location>
        <begin position="1"/>
        <end position="26"/>
    </location>
</feature>
<evidence type="ECO:0000256" key="6">
    <source>
        <dbReference type="ARBA" id="ARBA00023306"/>
    </source>
</evidence>
<organism evidence="11 12">
    <name type="scientific">Elsinoe australis</name>
    <dbReference type="NCBI Taxonomy" id="40998"/>
    <lineage>
        <taxon>Eukaryota</taxon>
        <taxon>Fungi</taxon>
        <taxon>Dikarya</taxon>
        <taxon>Ascomycota</taxon>
        <taxon>Pezizomycotina</taxon>
        <taxon>Dothideomycetes</taxon>
        <taxon>Dothideomycetidae</taxon>
        <taxon>Myriangiales</taxon>
        <taxon>Elsinoaceae</taxon>
        <taxon>Elsinoe</taxon>
    </lineage>
</organism>
<dbReference type="AlphaFoldDB" id="A0A2P7YFT8"/>
<dbReference type="UniPathway" id="UPA00143"/>
<accession>A0A2P7YFT8</accession>
<evidence type="ECO:0000256" key="4">
    <source>
        <dbReference type="ARBA" id="ARBA00022776"/>
    </source>
</evidence>
<evidence type="ECO:0000256" key="3">
    <source>
        <dbReference type="ARBA" id="ARBA00022618"/>
    </source>
</evidence>
<evidence type="ECO:0000259" key="10">
    <source>
        <dbReference type="Pfam" id="PF12862"/>
    </source>
</evidence>
<evidence type="ECO:0000256" key="9">
    <source>
        <dbReference type="SAM" id="SignalP"/>
    </source>
</evidence>
<keyword evidence="12" id="KW-1185">Reference proteome</keyword>
<dbReference type="InterPro" id="IPR037679">
    <property type="entry name" value="Apc5"/>
</dbReference>
<comment type="function">
    <text evidence="8">Component of the anaphase promoting complex/cyclosome (APC/C), a cell cycle-regulated E3 ubiquitin ligase that controls progression through mitosis and the G1 phase of the cell cycle. The APC/C complex acts by mediating ubiquitination and subsequent degradation of target proteins: it mainly mediates the formation of 'Lys-11'-linked polyubiquitin chains and, to a lower extent, the formation of 'Lys-48'- and 'Lys-63'-linked polyubiquitin chains. The APC/C complex catalyzes assembly of branched 'Lys-11'-/'Lys-48'-linked branched ubiquitin chains on target proteins.</text>
</comment>
<comment type="similarity">
    <text evidence="1">Belongs to the APC5 family.</text>
</comment>
<dbReference type="GO" id="GO:0070979">
    <property type="term" value="P:protein K11-linked ubiquitination"/>
    <property type="evidence" value="ECO:0007669"/>
    <property type="project" value="TreeGrafter"/>
</dbReference>
<sequence length="720" mass="82139">MSRFLSPAKICLILLIDVYFNHEARPSDTIHLLSFISKHILRRNEKSKTSEDQSQAPQITSLNQFQTLLTPLTSNLPGRSLYDVYLRYLWGLASFEQLDHLFEKSRTPNPESTSKCLPISSSSPFGQYLRRCQLEFVRLQFSDAQQLWEDFLIFRESSWSAWAVRNPDEAESRDSGGISMDDHVSPILLDRQQKRRADGHQVLPSQDLLDRTIQFQLEQIQGTGCRLTSEMQDRLADMIQHASSRPADVHFINFFNSWRSGAYSEAIDNLHRYFDYAMESYGSHQTIKTYHQYALLHLAVLHADFGSYEEAISAMDECIATARENQDSRCLNFGLSWLLHLRRAHPEYIKHERLLHSTAFAGSDSDILFFLQQKALESKDWTQLSSTLLSQAESVVQSGQSVAKALDYSYQSHHLNSKYALHGLQPTQVRLHGSLFSQIGLSSLAQLQGETFATIYERKATRPEALRTLLILGRNEIAAAERLVQKIKPLRNMAEPDVAFETHVLEIEYLQKANKSQVALEKIEELFREFKTDPGSSYIHRIRLLIIKANLWAHVGKPTKGFSIALRAANAGYMRCLLPYMCQGLAALAAILIELEEYEAVRRLLDSVIPKALETADIFLSARLYSLLTDSQVGQATKDHAKGSKDFDQLLNSAQVYLERAKEGFDKVRDLDGTLACLQKKALLFRFRGEEALAEEMERMYDAEVGEARRREREMRGVEG</sequence>
<evidence type="ECO:0000256" key="7">
    <source>
        <dbReference type="ARBA" id="ARBA00031069"/>
    </source>
</evidence>
<feature type="domain" description="Anaphase-promoting complex subunit 5" evidence="10">
    <location>
        <begin position="250"/>
        <end position="344"/>
    </location>
</feature>
<dbReference type="EMBL" id="NHZQ01000445">
    <property type="protein sequence ID" value="PSK34827.1"/>
    <property type="molecule type" value="Genomic_DNA"/>
</dbReference>
<dbReference type="GO" id="GO:0051301">
    <property type="term" value="P:cell division"/>
    <property type="evidence" value="ECO:0007669"/>
    <property type="project" value="UniProtKB-KW"/>
</dbReference>
<dbReference type="STRING" id="40998.A0A2P7YFT8"/>
<evidence type="ECO:0000256" key="8">
    <source>
        <dbReference type="ARBA" id="ARBA00045696"/>
    </source>
</evidence>
<gene>
    <name evidence="11" type="ORF">B9Z65_1410</name>
</gene>
<dbReference type="PANTHER" id="PTHR12830:SF9">
    <property type="entry name" value="ANAPHASE-PROMOTING COMPLEX SUBUNIT 5"/>
    <property type="match status" value="1"/>
</dbReference>
<dbReference type="SUPFAM" id="SSF48452">
    <property type="entry name" value="TPR-like"/>
    <property type="match status" value="1"/>
</dbReference>
<keyword evidence="9" id="KW-0732">Signal</keyword>
<keyword evidence="3" id="KW-0132">Cell division</keyword>
<proteinExistence type="inferred from homology"/>
<keyword evidence="4" id="KW-0498">Mitosis</keyword>
<dbReference type="InterPro" id="IPR026000">
    <property type="entry name" value="Apc5_dom"/>
</dbReference>
<evidence type="ECO:0000256" key="5">
    <source>
        <dbReference type="ARBA" id="ARBA00022786"/>
    </source>
</evidence>
<evidence type="ECO:0000256" key="1">
    <source>
        <dbReference type="ARBA" id="ARBA00007450"/>
    </source>
</evidence>
<dbReference type="PANTHER" id="PTHR12830">
    <property type="entry name" value="ANAPHASE-PROMOTING COMPLEX SUBUNIT 5"/>
    <property type="match status" value="1"/>
</dbReference>
<name>A0A2P7YFT8_9PEZI</name>
<dbReference type="Proteomes" id="UP000243723">
    <property type="component" value="Unassembled WGS sequence"/>
</dbReference>
<evidence type="ECO:0000313" key="12">
    <source>
        <dbReference type="Proteomes" id="UP000243723"/>
    </source>
</evidence>
<evidence type="ECO:0000313" key="11">
    <source>
        <dbReference type="EMBL" id="PSK34827.1"/>
    </source>
</evidence>
<dbReference type="InterPro" id="IPR011990">
    <property type="entry name" value="TPR-like_helical_dom_sf"/>
</dbReference>
<evidence type="ECO:0000256" key="2">
    <source>
        <dbReference type="ARBA" id="ARBA00016066"/>
    </source>
</evidence>
<dbReference type="GO" id="GO:0005680">
    <property type="term" value="C:anaphase-promoting complex"/>
    <property type="evidence" value="ECO:0007669"/>
    <property type="project" value="InterPro"/>
</dbReference>
<feature type="chain" id="PRO_5015186396" description="Anaphase-promoting complex subunit 5" evidence="9">
    <location>
        <begin position="27"/>
        <end position="720"/>
    </location>
</feature>
<keyword evidence="6" id="KW-0131">Cell cycle</keyword>
<dbReference type="Pfam" id="PF12862">
    <property type="entry name" value="ANAPC5"/>
    <property type="match status" value="1"/>
</dbReference>
<dbReference type="GO" id="GO:0031145">
    <property type="term" value="P:anaphase-promoting complex-dependent catabolic process"/>
    <property type="evidence" value="ECO:0007669"/>
    <property type="project" value="TreeGrafter"/>
</dbReference>
<dbReference type="OrthoDB" id="2504561at2759"/>
<dbReference type="GO" id="GO:0045842">
    <property type="term" value="P:positive regulation of mitotic metaphase/anaphase transition"/>
    <property type="evidence" value="ECO:0007669"/>
    <property type="project" value="TreeGrafter"/>
</dbReference>
<comment type="caution">
    <text evidence="11">The sequence shown here is derived from an EMBL/GenBank/DDBJ whole genome shotgun (WGS) entry which is preliminary data.</text>
</comment>
<keyword evidence="5" id="KW-0833">Ubl conjugation pathway</keyword>
<protein>
    <recommendedName>
        <fullName evidence="2">Anaphase-promoting complex subunit 5</fullName>
    </recommendedName>
    <alternativeName>
        <fullName evidence="7">Cyclosome subunit 5</fullName>
    </alternativeName>
</protein>
<reference evidence="11 12" key="1">
    <citation type="submission" date="2017-05" db="EMBL/GenBank/DDBJ databases">
        <title>Draft genome sequence of Elsinoe australis.</title>
        <authorList>
            <person name="Cheng Q."/>
        </authorList>
    </citation>
    <scope>NUCLEOTIDE SEQUENCE [LARGE SCALE GENOMIC DNA]</scope>
    <source>
        <strain evidence="11 12">NL1</strain>
    </source>
</reference>